<comment type="caution">
    <text evidence="2">The sequence shown here is derived from an EMBL/GenBank/DDBJ whole genome shotgun (WGS) entry which is preliminary data.</text>
</comment>
<dbReference type="Proteomes" id="UP000828390">
    <property type="component" value="Unassembled WGS sequence"/>
</dbReference>
<dbReference type="InterPro" id="IPR008983">
    <property type="entry name" value="Tumour_necrosis_fac-like_dom"/>
</dbReference>
<evidence type="ECO:0000313" key="2">
    <source>
        <dbReference type="EMBL" id="KAH3846362.1"/>
    </source>
</evidence>
<keyword evidence="3" id="KW-1185">Reference proteome</keyword>
<dbReference type="Gene3D" id="2.60.120.40">
    <property type="match status" value="1"/>
</dbReference>
<reference evidence="2" key="1">
    <citation type="journal article" date="2019" name="bioRxiv">
        <title>The Genome of the Zebra Mussel, Dreissena polymorpha: A Resource for Invasive Species Research.</title>
        <authorList>
            <person name="McCartney M.A."/>
            <person name="Auch B."/>
            <person name="Kono T."/>
            <person name="Mallez S."/>
            <person name="Zhang Y."/>
            <person name="Obille A."/>
            <person name="Becker A."/>
            <person name="Abrahante J.E."/>
            <person name="Garbe J."/>
            <person name="Badalamenti J.P."/>
            <person name="Herman A."/>
            <person name="Mangelson H."/>
            <person name="Liachko I."/>
            <person name="Sullivan S."/>
            <person name="Sone E.D."/>
            <person name="Koren S."/>
            <person name="Silverstein K.A.T."/>
            <person name="Beckman K.B."/>
            <person name="Gohl D.M."/>
        </authorList>
    </citation>
    <scope>NUCLEOTIDE SEQUENCE</scope>
    <source>
        <strain evidence="2">Duluth1</strain>
        <tissue evidence="2">Whole animal</tissue>
    </source>
</reference>
<evidence type="ECO:0000313" key="3">
    <source>
        <dbReference type="Proteomes" id="UP000828390"/>
    </source>
</evidence>
<protein>
    <recommendedName>
        <fullName evidence="1">C1q domain-containing protein</fullName>
    </recommendedName>
</protein>
<reference evidence="2" key="2">
    <citation type="submission" date="2020-11" db="EMBL/GenBank/DDBJ databases">
        <authorList>
            <person name="McCartney M.A."/>
            <person name="Auch B."/>
            <person name="Kono T."/>
            <person name="Mallez S."/>
            <person name="Becker A."/>
            <person name="Gohl D.M."/>
            <person name="Silverstein K.A.T."/>
            <person name="Koren S."/>
            <person name="Bechman K.B."/>
            <person name="Herman A."/>
            <person name="Abrahante J.E."/>
            <person name="Garbe J."/>
        </authorList>
    </citation>
    <scope>NUCLEOTIDE SEQUENCE</scope>
    <source>
        <strain evidence="2">Duluth1</strain>
        <tissue evidence="2">Whole animal</tissue>
    </source>
</reference>
<name>A0A9D4QXG8_DREPO</name>
<dbReference type="InterPro" id="IPR001073">
    <property type="entry name" value="C1q_dom"/>
</dbReference>
<evidence type="ECO:0000259" key="1">
    <source>
        <dbReference type="Pfam" id="PF00386"/>
    </source>
</evidence>
<proteinExistence type="predicted"/>
<feature type="domain" description="C1q" evidence="1">
    <location>
        <begin position="21"/>
        <end position="82"/>
    </location>
</feature>
<sequence>MGGGGLGAMGVGVGTGDGLGKIVVYKTVRVNTGQGYDPATGMFTVSVPGLYVSTAQYTVQRSKYDVLAIVYQENKIEQSYSHSIINDYHSDYMQLFIGAIVIICRSLSGSPCQIRS</sequence>
<dbReference type="AlphaFoldDB" id="A0A9D4QXG8"/>
<accession>A0A9D4QXG8</accession>
<dbReference type="Pfam" id="PF00386">
    <property type="entry name" value="C1q"/>
    <property type="match status" value="1"/>
</dbReference>
<gene>
    <name evidence="2" type="ORF">DPMN_088663</name>
</gene>
<organism evidence="2 3">
    <name type="scientific">Dreissena polymorpha</name>
    <name type="common">Zebra mussel</name>
    <name type="synonym">Mytilus polymorpha</name>
    <dbReference type="NCBI Taxonomy" id="45954"/>
    <lineage>
        <taxon>Eukaryota</taxon>
        <taxon>Metazoa</taxon>
        <taxon>Spiralia</taxon>
        <taxon>Lophotrochozoa</taxon>
        <taxon>Mollusca</taxon>
        <taxon>Bivalvia</taxon>
        <taxon>Autobranchia</taxon>
        <taxon>Heteroconchia</taxon>
        <taxon>Euheterodonta</taxon>
        <taxon>Imparidentia</taxon>
        <taxon>Neoheterodontei</taxon>
        <taxon>Myida</taxon>
        <taxon>Dreissenoidea</taxon>
        <taxon>Dreissenidae</taxon>
        <taxon>Dreissena</taxon>
    </lineage>
</organism>
<dbReference type="SUPFAM" id="SSF49842">
    <property type="entry name" value="TNF-like"/>
    <property type="match status" value="1"/>
</dbReference>
<dbReference type="EMBL" id="JAIWYP010000003">
    <property type="protein sequence ID" value="KAH3846362.1"/>
    <property type="molecule type" value="Genomic_DNA"/>
</dbReference>